<dbReference type="Proteomes" id="UP001189429">
    <property type="component" value="Unassembled WGS sequence"/>
</dbReference>
<dbReference type="EMBL" id="CAUYUJ010021015">
    <property type="protein sequence ID" value="CAK0902012.1"/>
    <property type="molecule type" value="Genomic_DNA"/>
</dbReference>
<feature type="transmembrane region" description="Helical" evidence="5">
    <location>
        <begin position="136"/>
        <end position="154"/>
    </location>
</feature>
<sequence>MGERWLEIGFFVAAWYLTSFSTLLLNKHLLGALHIRPNTLAVVQMVSTAIYGAVKTVDFGKCARDAVEVARRGGLAADKGGDVEEAHCEGGAKAGHGRSRLRRSLAEMGLVGAMRFATVVLGLVSLNHVAASFTETIKASAPFFTVIIAYLMLGEATTPKIVLSLVPVAGGLVLVSYSELSFNVIGFGAAVATNVIECVQNVFSKRLLTKDYTATQLQFYTSLTALVLQGPIFLLLREGGPGAALPSSTTMSLGGIGLADIDVNETHESLTPASEGELSSSGLGNGTLFLLWIDGVLYHAQSVVAYVVMSYLSPVTVSVVNTLKRALLIWISVLVFGNEVTAMGVVGTLICLSGALCYNVARQSPAPKNK</sequence>
<comment type="caution">
    <text evidence="7">The sequence shown here is derived from an EMBL/GenBank/DDBJ whole genome shotgun (WGS) entry which is preliminary data.</text>
</comment>
<feature type="transmembrane region" description="Helical" evidence="5">
    <location>
        <begin position="108"/>
        <end position="130"/>
    </location>
</feature>
<dbReference type="InterPro" id="IPR004853">
    <property type="entry name" value="Sugar_P_trans_dom"/>
</dbReference>
<keyword evidence="8" id="KW-1185">Reference proteome</keyword>
<reference evidence="7" key="1">
    <citation type="submission" date="2023-10" db="EMBL/GenBank/DDBJ databases">
        <authorList>
            <person name="Chen Y."/>
            <person name="Shah S."/>
            <person name="Dougan E. K."/>
            <person name="Thang M."/>
            <person name="Chan C."/>
        </authorList>
    </citation>
    <scope>NUCLEOTIDE SEQUENCE [LARGE SCALE GENOMIC DNA]</scope>
</reference>
<organism evidence="7 8">
    <name type="scientific">Prorocentrum cordatum</name>
    <dbReference type="NCBI Taxonomy" id="2364126"/>
    <lineage>
        <taxon>Eukaryota</taxon>
        <taxon>Sar</taxon>
        <taxon>Alveolata</taxon>
        <taxon>Dinophyceae</taxon>
        <taxon>Prorocentrales</taxon>
        <taxon>Prorocentraceae</taxon>
        <taxon>Prorocentrum</taxon>
    </lineage>
</organism>
<dbReference type="PANTHER" id="PTHR11132">
    <property type="entry name" value="SOLUTE CARRIER FAMILY 35"/>
    <property type="match status" value="1"/>
</dbReference>
<dbReference type="Pfam" id="PF03151">
    <property type="entry name" value="TPT"/>
    <property type="match status" value="1"/>
</dbReference>
<evidence type="ECO:0000256" key="1">
    <source>
        <dbReference type="ARBA" id="ARBA00004141"/>
    </source>
</evidence>
<proteinExistence type="predicted"/>
<gene>
    <name evidence="7" type="ORF">PCOR1329_LOCUS78785</name>
</gene>
<evidence type="ECO:0000313" key="8">
    <source>
        <dbReference type="Proteomes" id="UP001189429"/>
    </source>
</evidence>
<evidence type="ECO:0000259" key="6">
    <source>
        <dbReference type="Pfam" id="PF03151"/>
    </source>
</evidence>
<dbReference type="InterPro" id="IPR050186">
    <property type="entry name" value="TPT_transporter"/>
</dbReference>
<dbReference type="SUPFAM" id="SSF103481">
    <property type="entry name" value="Multidrug resistance efflux transporter EmrE"/>
    <property type="match status" value="1"/>
</dbReference>
<feature type="transmembrane region" description="Helical" evidence="5">
    <location>
        <begin position="184"/>
        <end position="203"/>
    </location>
</feature>
<feature type="transmembrane region" description="Helical" evidence="5">
    <location>
        <begin position="328"/>
        <end position="361"/>
    </location>
</feature>
<accession>A0ABN9XQ09</accession>
<evidence type="ECO:0000256" key="3">
    <source>
        <dbReference type="ARBA" id="ARBA00022989"/>
    </source>
</evidence>
<keyword evidence="2 5" id="KW-0812">Transmembrane</keyword>
<evidence type="ECO:0000256" key="4">
    <source>
        <dbReference type="ARBA" id="ARBA00023136"/>
    </source>
</evidence>
<protein>
    <recommendedName>
        <fullName evidence="6">Sugar phosphate transporter domain-containing protein</fullName>
    </recommendedName>
</protein>
<feature type="domain" description="Sugar phosphate transporter" evidence="6">
    <location>
        <begin position="7"/>
        <end position="359"/>
    </location>
</feature>
<evidence type="ECO:0000256" key="2">
    <source>
        <dbReference type="ARBA" id="ARBA00022692"/>
    </source>
</evidence>
<name>A0ABN9XQ09_9DINO</name>
<evidence type="ECO:0000313" key="7">
    <source>
        <dbReference type="EMBL" id="CAK0902012.1"/>
    </source>
</evidence>
<comment type="subcellular location">
    <subcellularLocation>
        <location evidence="1">Membrane</location>
        <topology evidence="1">Multi-pass membrane protein</topology>
    </subcellularLocation>
</comment>
<evidence type="ECO:0000256" key="5">
    <source>
        <dbReference type="SAM" id="Phobius"/>
    </source>
</evidence>
<feature type="transmembrane region" description="Helical" evidence="5">
    <location>
        <begin position="6"/>
        <end position="26"/>
    </location>
</feature>
<keyword evidence="4 5" id="KW-0472">Membrane</keyword>
<keyword evidence="3 5" id="KW-1133">Transmembrane helix</keyword>
<dbReference type="InterPro" id="IPR037185">
    <property type="entry name" value="EmrE-like"/>
</dbReference>